<keyword evidence="4" id="KW-0967">Endosome</keyword>
<feature type="coiled-coil region" evidence="7">
    <location>
        <begin position="48"/>
        <end position="103"/>
    </location>
</feature>
<dbReference type="AlphaFoldDB" id="A0A8S2NXD1"/>
<feature type="compositionally biased region" description="Low complexity" evidence="8">
    <location>
        <begin position="237"/>
        <end position="250"/>
    </location>
</feature>
<feature type="compositionally biased region" description="Polar residues" evidence="8">
    <location>
        <begin position="357"/>
        <end position="367"/>
    </location>
</feature>
<evidence type="ECO:0000313" key="11">
    <source>
        <dbReference type="Proteomes" id="UP000681967"/>
    </source>
</evidence>
<keyword evidence="5" id="KW-0653">Protein transport</keyword>
<feature type="compositionally biased region" description="Acidic residues" evidence="8">
    <location>
        <begin position="335"/>
        <end position="354"/>
    </location>
</feature>
<evidence type="ECO:0000313" key="10">
    <source>
        <dbReference type="EMBL" id="CAF4023131.1"/>
    </source>
</evidence>
<dbReference type="GO" id="GO:0043162">
    <property type="term" value="P:ubiquitin-dependent protein catabolic process via the multivesicular body sorting pathway"/>
    <property type="evidence" value="ECO:0007669"/>
    <property type="project" value="TreeGrafter"/>
</dbReference>
<dbReference type="Proteomes" id="UP000681967">
    <property type="component" value="Unassembled WGS sequence"/>
</dbReference>
<comment type="function">
    <text evidence="6">Component of the ESCRT-I complex, a regulator of vesicular trafficking process. Required for the sorting of endocytic ubiquitinated cargos into multivesicular bodies. May be involved in cell growth and differentiation.</text>
</comment>
<dbReference type="GO" id="GO:0006623">
    <property type="term" value="P:protein targeting to vacuole"/>
    <property type="evidence" value="ECO:0007669"/>
    <property type="project" value="TreeGrafter"/>
</dbReference>
<name>A0A8S2NXD1_9BILA</name>
<dbReference type="Pfam" id="PF07200">
    <property type="entry name" value="Mod_r"/>
    <property type="match status" value="1"/>
</dbReference>
<evidence type="ECO:0000256" key="7">
    <source>
        <dbReference type="SAM" id="Coils"/>
    </source>
</evidence>
<comment type="caution">
    <text evidence="10">The sequence shown here is derived from an EMBL/GenBank/DDBJ whole genome shotgun (WGS) entry which is preliminary data.</text>
</comment>
<comment type="similarity">
    <text evidence="2">Belongs to the VPS37 family.</text>
</comment>
<evidence type="ECO:0000259" key="9">
    <source>
        <dbReference type="Pfam" id="PF07200"/>
    </source>
</evidence>
<dbReference type="Gene3D" id="3.40.630.30">
    <property type="match status" value="1"/>
</dbReference>
<evidence type="ECO:0000256" key="1">
    <source>
        <dbReference type="ARBA" id="ARBA00004633"/>
    </source>
</evidence>
<dbReference type="PANTHER" id="PTHR13678">
    <property type="entry name" value="VACUOLAR PROTEIN SORTING-ASSOCIATED PROTEIN 37"/>
    <property type="match status" value="1"/>
</dbReference>
<evidence type="ECO:0000256" key="8">
    <source>
        <dbReference type="SAM" id="MobiDB-lite"/>
    </source>
</evidence>
<evidence type="ECO:0000256" key="3">
    <source>
        <dbReference type="ARBA" id="ARBA00022448"/>
    </source>
</evidence>
<proteinExistence type="inferred from homology"/>
<feature type="region of interest" description="Disordered" evidence="8">
    <location>
        <begin position="217"/>
        <end position="284"/>
    </location>
</feature>
<dbReference type="GO" id="GO:0000813">
    <property type="term" value="C:ESCRT I complex"/>
    <property type="evidence" value="ECO:0007669"/>
    <property type="project" value="TreeGrafter"/>
</dbReference>
<evidence type="ECO:0000256" key="2">
    <source>
        <dbReference type="ARBA" id="ARBA00007617"/>
    </source>
</evidence>
<reference evidence="10" key="1">
    <citation type="submission" date="2021-02" db="EMBL/GenBank/DDBJ databases">
        <authorList>
            <person name="Nowell W R."/>
        </authorList>
    </citation>
    <scope>NUCLEOTIDE SEQUENCE</scope>
</reference>
<evidence type="ECO:0000256" key="4">
    <source>
        <dbReference type="ARBA" id="ARBA00022753"/>
    </source>
</evidence>
<sequence length="447" mass="50736">MMNGYYNPIDNGLNEARRIVSQMGAEDLKRLMNNEDEVTKLVRNLPEIQQMETIKESLKERIKLLAMRNLEQEPILIHEKQKLAQLHDELRQAKEKHDSIRGEYDNQTGDTSPAMIYALLKTAASDLDQSTEVSHGFASVIVLGHENFYPRFGFVPAKEYKIRAPIPLKNDNCFMALELKPDAFPLNDKEGVVQYLPEFVMSMGKRATKVVSYNEQNDDDDFLPAVDNTKKSRSVKSNRSSTESTTNTKSLPQKSDEKLSKSEQEKSKRVIASPKKSPKRLTTETSIIIHEKANTHSQSMLFSNDAKISPEHLTNVDDQEEDLSPKSKRMKHEADDDTHDDESENKNEEEELGEDVSMSTNEISISTTKEKIKNTEMSIDHHITLIDDRHFPTRTSDLPKTRASVPLGFPTSKINISSPHAFRVGLSRKSSTIKPLHPNITSRVVHE</sequence>
<evidence type="ECO:0000256" key="5">
    <source>
        <dbReference type="ARBA" id="ARBA00022927"/>
    </source>
</evidence>
<keyword evidence="3" id="KW-0813">Transport</keyword>
<dbReference type="PANTHER" id="PTHR13678:SF27">
    <property type="entry name" value="LD45836P"/>
    <property type="match status" value="1"/>
</dbReference>
<evidence type="ECO:0000256" key="6">
    <source>
        <dbReference type="ARBA" id="ARBA00025010"/>
    </source>
</evidence>
<gene>
    <name evidence="10" type="ORF">BYL167_LOCUS14900</name>
</gene>
<keyword evidence="7" id="KW-0175">Coiled coil</keyword>
<feature type="compositionally biased region" description="Basic and acidic residues" evidence="8">
    <location>
        <begin position="254"/>
        <end position="268"/>
    </location>
</feature>
<feature type="region of interest" description="Disordered" evidence="8">
    <location>
        <begin position="308"/>
        <end position="368"/>
    </location>
</feature>
<comment type="subcellular location">
    <subcellularLocation>
        <location evidence="1">Late endosome membrane</location>
        <topology evidence="1">Peripheral membrane protein</topology>
    </subcellularLocation>
</comment>
<accession>A0A8S2NXD1</accession>
<protein>
    <recommendedName>
        <fullName evidence="9">VPS37 C-terminal domain-containing protein</fullName>
    </recommendedName>
</protein>
<dbReference type="InterPro" id="IPR009851">
    <property type="entry name" value="Mod_r"/>
</dbReference>
<dbReference type="GO" id="GO:0006612">
    <property type="term" value="P:protein targeting to membrane"/>
    <property type="evidence" value="ECO:0007669"/>
    <property type="project" value="TreeGrafter"/>
</dbReference>
<dbReference type="GO" id="GO:0031902">
    <property type="term" value="C:late endosome membrane"/>
    <property type="evidence" value="ECO:0007669"/>
    <property type="project" value="UniProtKB-SubCell"/>
</dbReference>
<feature type="domain" description="VPS37 C-terminal" evidence="9">
    <location>
        <begin position="23"/>
        <end position="132"/>
    </location>
</feature>
<organism evidence="10 11">
    <name type="scientific">Rotaria magnacalcarata</name>
    <dbReference type="NCBI Taxonomy" id="392030"/>
    <lineage>
        <taxon>Eukaryota</taxon>
        <taxon>Metazoa</taxon>
        <taxon>Spiralia</taxon>
        <taxon>Gnathifera</taxon>
        <taxon>Rotifera</taxon>
        <taxon>Eurotatoria</taxon>
        <taxon>Bdelloidea</taxon>
        <taxon>Philodinida</taxon>
        <taxon>Philodinidae</taxon>
        <taxon>Rotaria</taxon>
    </lineage>
</organism>
<dbReference type="EMBL" id="CAJOBH010005401">
    <property type="protein sequence ID" value="CAF4023131.1"/>
    <property type="molecule type" value="Genomic_DNA"/>
</dbReference>